<evidence type="ECO:0000313" key="3">
    <source>
        <dbReference type="Proteomes" id="UP000192772"/>
    </source>
</evidence>
<organism evidence="2 3">
    <name type="scientific">Mycolicibacterium elephantis</name>
    <dbReference type="NCBI Taxonomy" id="81858"/>
    <lineage>
        <taxon>Bacteria</taxon>
        <taxon>Bacillati</taxon>
        <taxon>Actinomycetota</taxon>
        <taxon>Actinomycetes</taxon>
        <taxon>Mycobacteriales</taxon>
        <taxon>Mycobacteriaceae</taxon>
        <taxon>Mycolicibacterium</taxon>
    </lineage>
</organism>
<comment type="caution">
    <text evidence="2">The sequence shown here is derived from an EMBL/GenBank/DDBJ whole genome shotgun (WGS) entry which is preliminary data.</text>
</comment>
<dbReference type="EMBL" id="MVHP01000003">
    <property type="protein sequence ID" value="ORA68284.1"/>
    <property type="molecule type" value="Genomic_DNA"/>
</dbReference>
<gene>
    <name evidence="2" type="ORF">BST23_04170</name>
</gene>
<evidence type="ECO:0000313" key="2">
    <source>
        <dbReference type="EMBL" id="ORA68284.1"/>
    </source>
</evidence>
<protein>
    <submittedName>
        <fullName evidence="2">Uncharacterized protein</fullName>
    </submittedName>
</protein>
<dbReference type="AlphaFoldDB" id="A0A1X0D7C3"/>
<dbReference type="STRING" id="81858.BST23_04170"/>
<accession>A0A1X0D7C3</accession>
<name>A0A1X0D7C3_9MYCO</name>
<proteinExistence type="predicted"/>
<keyword evidence="1" id="KW-0175">Coiled coil</keyword>
<evidence type="ECO:0000256" key="1">
    <source>
        <dbReference type="SAM" id="Coils"/>
    </source>
</evidence>
<reference evidence="2 3" key="1">
    <citation type="submission" date="2017-02" db="EMBL/GenBank/DDBJ databases">
        <title>The new phylogeny of genus Mycobacterium.</title>
        <authorList>
            <person name="Tortoli E."/>
            <person name="Trovato A."/>
            <person name="Cirillo D.M."/>
        </authorList>
    </citation>
    <scope>NUCLEOTIDE SEQUENCE [LARGE SCALE GENOMIC DNA]</scope>
    <source>
        <strain evidence="2 3">FI-09383</strain>
    </source>
</reference>
<dbReference type="Proteomes" id="UP000192772">
    <property type="component" value="Unassembled WGS sequence"/>
</dbReference>
<sequence length="75" mass="8495">MNLVQPNELTVELTPEKLQELWPEIKTSVEKLEALGKQLEASDRELAARATAAAEQHNAKVDEVLREINEELEDE</sequence>
<feature type="coiled-coil region" evidence="1">
    <location>
        <begin position="47"/>
        <end position="74"/>
    </location>
</feature>